<accession>A0A2Z6ETV0</accession>
<dbReference type="PROSITE" id="PS50928">
    <property type="entry name" value="ABC_TM1"/>
    <property type="match status" value="2"/>
</dbReference>
<feature type="transmembrane region" description="Helical" evidence="8">
    <location>
        <begin position="535"/>
        <end position="557"/>
    </location>
</feature>
<keyword evidence="5 8" id="KW-0812">Transmembrane</keyword>
<dbReference type="CDD" id="cd06261">
    <property type="entry name" value="TM_PBP2"/>
    <property type="match status" value="2"/>
</dbReference>
<keyword evidence="3 8" id="KW-0813">Transport</keyword>
<reference evidence="9 10" key="1">
    <citation type="journal article" date="2018" name="Microbes Environ.">
        <title>Comparative Genomic Insights into Endofungal Lifestyles of Two Bacterial Endosymbionts, Mycoavidus cysteinexigens and Burkholderia rhizoxinica.</title>
        <authorList>
            <person name="Sharmin D."/>
            <person name="Guo Y."/>
            <person name="Nishizawa T."/>
            <person name="Ohshima S."/>
            <person name="Sato Y."/>
            <person name="Takashima Y."/>
            <person name="Narisawa K."/>
            <person name="Ohta H."/>
        </authorList>
    </citation>
    <scope>NUCLEOTIDE SEQUENCE [LARGE SCALE GENOMIC DNA]</scope>
    <source>
        <strain evidence="9 10">B1-EB</strain>
    </source>
</reference>
<feature type="transmembrane region" description="Helical" evidence="8">
    <location>
        <begin position="165"/>
        <end position="191"/>
    </location>
</feature>
<sequence>MRQTELSGPALTNERARLVRSWRLLLRGLCDPKFYLGAPIIFYLLLTLALPIAQLLGLSFQPEGKLGLAHYGRLFLSPVYLQVLAITFKTAAYTTLFAVVGGYPVAYLITFAPSKFKSSLLFWVLLPFWTSFLVRTFGWMVLLGRNGMVNQILTRTGMTEAPLNLLYHFPAVLTGMIHAMMPLAILTMLSVMKNIDRTLPRASLTLGAKPARAFWTIYFPLSLPGVAAAALMVFVTSIGFFITPALLGGRKEIMMTQIIMDQIQSTLNWGFAGAVSMLLLVAVLAVFVLYSRLIGLSSLAGEKATAAQRAPGHAHMQLRSAGYWVLERLADIFDGLGSLWRLAFSWSDRIRLKKSAKKRPQPEKQGWVLRIVAIAMLAFLIAPILVMIPISFTESRAIDWPPRGFSLQWYEAVFESPNWSHAALRSILIGISTGFLSMLIGTPAAFLLARSNFRWKVALLGFILTPMIVPRMILAIGFFYLFAKLGLVGSMFGLVLGHTTIALPYVVITIMAVLKNYDVQLDTAAQSLGASRLKTLRYITFPILSAGLASAFLFAFATSFDELTIALFVTGGLSATLPKQFWDEITLNVSPTIAAVSTCLFFFVAIIIGCADRLRRRSVK</sequence>
<evidence type="ECO:0000313" key="10">
    <source>
        <dbReference type="Proteomes" id="UP000282597"/>
    </source>
</evidence>
<dbReference type="Proteomes" id="UP000282597">
    <property type="component" value="Chromosome"/>
</dbReference>
<feature type="transmembrane region" description="Helical" evidence="8">
    <location>
        <begin position="120"/>
        <end position="144"/>
    </location>
</feature>
<evidence type="ECO:0000256" key="3">
    <source>
        <dbReference type="ARBA" id="ARBA00022448"/>
    </source>
</evidence>
<dbReference type="GO" id="GO:0005886">
    <property type="term" value="C:plasma membrane"/>
    <property type="evidence" value="ECO:0007669"/>
    <property type="project" value="UniProtKB-SubCell"/>
</dbReference>
<feature type="transmembrane region" description="Helical" evidence="8">
    <location>
        <begin position="329"/>
        <end position="346"/>
    </location>
</feature>
<evidence type="ECO:0000256" key="2">
    <source>
        <dbReference type="ARBA" id="ARBA00007069"/>
    </source>
</evidence>
<comment type="similarity">
    <text evidence="2">Belongs to the binding-protein-dependent transport system permease family. CysTW subfamily.</text>
</comment>
<feature type="transmembrane region" description="Helical" evidence="8">
    <location>
        <begin position="267"/>
        <end position="290"/>
    </location>
</feature>
<keyword evidence="7 8" id="KW-0472">Membrane</keyword>
<feature type="transmembrane region" description="Helical" evidence="8">
    <location>
        <begin position="592"/>
        <end position="611"/>
    </location>
</feature>
<feature type="transmembrane region" description="Helical" evidence="8">
    <location>
        <begin position="427"/>
        <end position="448"/>
    </location>
</feature>
<evidence type="ECO:0000256" key="5">
    <source>
        <dbReference type="ARBA" id="ARBA00022692"/>
    </source>
</evidence>
<dbReference type="KEGG" id="mcys:MCB1EB_0696"/>
<feature type="transmembrane region" description="Helical" evidence="8">
    <location>
        <begin position="495"/>
        <end position="514"/>
    </location>
</feature>
<dbReference type="PANTHER" id="PTHR42929">
    <property type="entry name" value="INNER MEMBRANE ABC TRANSPORTER PERMEASE PROTEIN YDCU-RELATED-RELATED"/>
    <property type="match status" value="1"/>
</dbReference>
<keyword evidence="4" id="KW-1003">Cell membrane</keyword>
<keyword evidence="6 8" id="KW-1133">Transmembrane helix</keyword>
<name>A0A2Z6ETV0_9BURK</name>
<evidence type="ECO:0000256" key="7">
    <source>
        <dbReference type="ARBA" id="ARBA00023136"/>
    </source>
</evidence>
<dbReference type="SUPFAM" id="SSF161098">
    <property type="entry name" value="MetI-like"/>
    <property type="match status" value="2"/>
</dbReference>
<evidence type="ECO:0000256" key="6">
    <source>
        <dbReference type="ARBA" id="ARBA00022989"/>
    </source>
</evidence>
<evidence type="ECO:0000313" key="9">
    <source>
        <dbReference type="EMBL" id="BBE08857.1"/>
    </source>
</evidence>
<dbReference type="AlphaFoldDB" id="A0A2Z6ETV0"/>
<dbReference type="InterPro" id="IPR000515">
    <property type="entry name" value="MetI-like"/>
</dbReference>
<feature type="transmembrane region" description="Helical" evidence="8">
    <location>
        <begin position="34"/>
        <end position="58"/>
    </location>
</feature>
<gene>
    <name evidence="9" type="ORF">MCB1EB_0696</name>
</gene>
<comment type="subcellular location">
    <subcellularLocation>
        <location evidence="1 8">Cell membrane</location>
        <topology evidence="1 8">Multi-pass membrane protein</topology>
    </subcellularLocation>
</comment>
<feature type="transmembrane region" description="Helical" evidence="8">
    <location>
        <begin position="225"/>
        <end position="247"/>
    </location>
</feature>
<dbReference type="Pfam" id="PF00528">
    <property type="entry name" value="BPD_transp_1"/>
    <property type="match status" value="2"/>
</dbReference>
<evidence type="ECO:0000256" key="4">
    <source>
        <dbReference type="ARBA" id="ARBA00022475"/>
    </source>
</evidence>
<organism evidence="9 10">
    <name type="scientific">Mycoavidus cysteinexigens</name>
    <dbReference type="NCBI Taxonomy" id="1553431"/>
    <lineage>
        <taxon>Bacteria</taxon>
        <taxon>Pseudomonadati</taxon>
        <taxon>Pseudomonadota</taxon>
        <taxon>Betaproteobacteria</taxon>
        <taxon>Burkholderiales</taxon>
        <taxon>Burkholderiaceae</taxon>
        <taxon>Mycoavidus</taxon>
    </lineage>
</organism>
<dbReference type="RefSeq" id="WP_081953491.1">
    <property type="nucleotide sequence ID" value="NZ_AP018150.1"/>
</dbReference>
<dbReference type="GO" id="GO:0055085">
    <property type="term" value="P:transmembrane transport"/>
    <property type="evidence" value="ECO:0007669"/>
    <property type="project" value="InterPro"/>
</dbReference>
<evidence type="ECO:0000256" key="1">
    <source>
        <dbReference type="ARBA" id="ARBA00004651"/>
    </source>
</evidence>
<keyword evidence="10" id="KW-1185">Reference proteome</keyword>
<dbReference type="EMBL" id="AP018150">
    <property type="protein sequence ID" value="BBE08857.1"/>
    <property type="molecule type" value="Genomic_DNA"/>
</dbReference>
<protein>
    <submittedName>
        <fullName evidence="9">Binding-protein-dependent transport systems inner membrane component</fullName>
    </submittedName>
</protein>
<feature type="transmembrane region" description="Helical" evidence="8">
    <location>
        <begin position="367"/>
        <end position="392"/>
    </location>
</feature>
<proteinExistence type="inferred from homology"/>
<evidence type="ECO:0000256" key="8">
    <source>
        <dbReference type="RuleBase" id="RU363032"/>
    </source>
</evidence>
<dbReference type="PANTHER" id="PTHR42929:SF5">
    <property type="entry name" value="ABC TRANSPORTER PERMEASE PROTEIN"/>
    <property type="match status" value="1"/>
</dbReference>
<dbReference type="InterPro" id="IPR035906">
    <property type="entry name" value="MetI-like_sf"/>
</dbReference>
<dbReference type="Gene3D" id="1.10.3720.10">
    <property type="entry name" value="MetI-like"/>
    <property type="match status" value="2"/>
</dbReference>
<feature type="transmembrane region" description="Helical" evidence="8">
    <location>
        <begin position="460"/>
        <end position="483"/>
    </location>
</feature>